<dbReference type="Gene3D" id="1.10.10.10">
    <property type="entry name" value="Winged helix-like DNA-binding domain superfamily/Winged helix DNA-binding domain"/>
    <property type="match status" value="2"/>
</dbReference>
<dbReference type="EMBL" id="BKCJ010005790">
    <property type="protein sequence ID" value="GEU68654.1"/>
    <property type="molecule type" value="Genomic_DNA"/>
</dbReference>
<dbReference type="FunFam" id="1.10.10.10:FF:000295">
    <property type="entry name" value="E2F transcription factor-like E2FE"/>
    <property type="match status" value="1"/>
</dbReference>
<keyword evidence="4 9" id="KW-0805">Transcription regulation</keyword>
<evidence type="ECO:0000256" key="7">
    <source>
        <dbReference type="ARBA" id="ARBA00023242"/>
    </source>
</evidence>
<feature type="domain" description="E2F/DP family winged-helix DNA-binding" evidence="11">
    <location>
        <begin position="151"/>
        <end position="242"/>
    </location>
</feature>
<proteinExistence type="inferred from homology"/>
<dbReference type="InterPro" id="IPR036390">
    <property type="entry name" value="WH_DNA-bd_sf"/>
</dbReference>
<dbReference type="InterPro" id="IPR003316">
    <property type="entry name" value="E2F_WHTH_DNA-bd_dom"/>
</dbReference>
<dbReference type="InterPro" id="IPR036388">
    <property type="entry name" value="WH-like_DNA-bd_sf"/>
</dbReference>
<keyword evidence="5 9" id="KW-0238">DNA-binding</keyword>
<dbReference type="InterPro" id="IPR015633">
    <property type="entry name" value="E2F"/>
</dbReference>
<gene>
    <name evidence="12" type="ORF">Tci_040632</name>
</gene>
<evidence type="ECO:0000256" key="6">
    <source>
        <dbReference type="ARBA" id="ARBA00023163"/>
    </source>
</evidence>
<dbReference type="GO" id="GO:0000978">
    <property type="term" value="F:RNA polymerase II cis-regulatory region sequence-specific DNA binding"/>
    <property type="evidence" value="ECO:0007669"/>
    <property type="project" value="InterPro"/>
</dbReference>
<organism evidence="12">
    <name type="scientific">Tanacetum cinerariifolium</name>
    <name type="common">Dalmatian daisy</name>
    <name type="synonym">Chrysanthemum cinerariifolium</name>
    <dbReference type="NCBI Taxonomy" id="118510"/>
    <lineage>
        <taxon>Eukaryota</taxon>
        <taxon>Viridiplantae</taxon>
        <taxon>Streptophyta</taxon>
        <taxon>Embryophyta</taxon>
        <taxon>Tracheophyta</taxon>
        <taxon>Spermatophyta</taxon>
        <taxon>Magnoliopsida</taxon>
        <taxon>eudicotyledons</taxon>
        <taxon>Gunneridae</taxon>
        <taxon>Pentapetalae</taxon>
        <taxon>asterids</taxon>
        <taxon>campanulids</taxon>
        <taxon>Asterales</taxon>
        <taxon>Asteraceae</taxon>
        <taxon>Asteroideae</taxon>
        <taxon>Anthemideae</taxon>
        <taxon>Anthemidinae</taxon>
        <taxon>Tanacetum</taxon>
    </lineage>
</organism>
<reference evidence="12" key="1">
    <citation type="journal article" date="2019" name="Sci. Rep.">
        <title>Draft genome of Tanacetum cinerariifolium, the natural source of mosquito coil.</title>
        <authorList>
            <person name="Yamashiro T."/>
            <person name="Shiraishi A."/>
            <person name="Satake H."/>
            <person name="Nakayama K."/>
        </authorList>
    </citation>
    <scope>NUCLEOTIDE SEQUENCE</scope>
</reference>
<dbReference type="GO" id="GO:0000981">
    <property type="term" value="F:DNA-binding transcription factor activity, RNA polymerase II-specific"/>
    <property type="evidence" value="ECO:0007669"/>
    <property type="project" value="TreeGrafter"/>
</dbReference>
<dbReference type="Pfam" id="PF02319">
    <property type="entry name" value="WHD_E2F_TDP"/>
    <property type="match status" value="2"/>
</dbReference>
<evidence type="ECO:0000256" key="10">
    <source>
        <dbReference type="SAM" id="MobiDB-lite"/>
    </source>
</evidence>
<sequence>MTSPIDSDTNPQQPQPPSIYSRKDKSLGVLCSNFLRLYNREDVEWIGLDNAANQLGVERRRIYDIVNILESVGVLTKRAKNQYNWKGFRAIPHALEELKKQAFNQNPKDFQICSYVNVSDENDSRGPSNSYNSNTDGYTKSSGSSKSESNRKEKSLGLLTQNFIKLFITSHDEFISLDTAATALLGDVHDPTAMRSNFLSYCPSRKTKVRRLYDIANVFQSMDLLEKIRHPENGKPAFRWLGVNGHPNTKSLALDTNNSKRRAFGTDITNYTDSKRYRMDSSSDWNSKGVTVAMHRNIDCVKFEHDENITMLQQPQRNPKEFVFGPFTPATAHRAGTSGNKRVTQTQDWENLADSYRPQYRNKALNDIFGHYVEAWKSWYVEADEKKEVQLVS</sequence>
<evidence type="ECO:0000256" key="4">
    <source>
        <dbReference type="ARBA" id="ARBA00023015"/>
    </source>
</evidence>
<evidence type="ECO:0000256" key="5">
    <source>
        <dbReference type="ARBA" id="ARBA00023125"/>
    </source>
</evidence>
<evidence type="ECO:0000256" key="8">
    <source>
        <dbReference type="ARBA" id="ARBA00023306"/>
    </source>
</evidence>
<keyword evidence="6 9" id="KW-0804">Transcription</keyword>
<evidence type="ECO:0000256" key="9">
    <source>
        <dbReference type="RuleBase" id="RU003796"/>
    </source>
</evidence>
<keyword evidence="7 9" id="KW-0539">Nucleus</keyword>
<evidence type="ECO:0000256" key="1">
    <source>
        <dbReference type="ARBA" id="ARBA00004123"/>
    </source>
</evidence>
<comment type="similarity">
    <text evidence="2 9">Belongs to the E2F/DP family.</text>
</comment>
<name>A0A6L2M7W4_TANCI</name>
<feature type="compositionally biased region" description="Polar residues" evidence="10">
    <location>
        <begin position="1"/>
        <end position="12"/>
    </location>
</feature>
<dbReference type="PANTHER" id="PTHR12081">
    <property type="entry name" value="TRANSCRIPTION FACTOR E2F"/>
    <property type="match status" value="1"/>
</dbReference>
<dbReference type="GO" id="GO:0090575">
    <property type="term" value="C:RNA polymerase II transcription regulator complex"/>
    <property type="evidence" value="ECO:0007669"/>
    <property type="project" value="TreeGrafter"/>
</dbReference>
<comment type="caution">
    <text evidence="12">The sequence shown here is derived from an EMBL/GenBank/DDBJ whole genome shotgun (WGS) entry which is preliminary data.</text>
</comment>
<evidence type="ECO:0000256" key="3">
    <source>
        <dbReference type="ARBA" id="ARBA00022491"/>
    </source>
</evidence>
<dbReference type="AlphaFoldDB" id="A0A6L2M7W4"/>
<accession>A0A6L2M7W4</accession>
<keyword evidence="3" id="KW-0678">Repressor</keyword>
<dbReference type="PANTHER" id="PTHR12081:SF99">
    <property type="entry name" value="E2F TRANSCRIPTION FACTOR-LIKE E2FF ISOFORM X1"/>
    <property type="match status" value="1"/>
</dbReference>
<keyword evidence="8" id="KW-0131">Cell cycle</keyword>
<dbReference type="FunFam" id="1.10.10.10:FF:000073">
    <property type="entry name" value="E2F transcription factor 8"/>
    <property type="match status" value="1"/>
</dbReference>
<feature type="compositionally biased region" description="Polar residues" evidence="10">
    <location>
        <begin position="120"/>
        <end position="139"/>
    </location>
</feature>
<protein>
    <submittedName>
        <fullName evidence="12">E2F transcription factor-like E2FF isoform X1</fullName>
    </submittedName>
</protein>
<evidence type="ECO:0000313" key="12">
    <source>
        <dbReference type="EMBL" id="GEU68654.1"/>
    </source>
</evidence>
<feature type="region of interest" description="Disordered" evidence="10">
    <location>
        <begin position="120"/>
        <end position="153"/>
    </location>
</feature>
<evidence type="ECO:0000259" key="11">
    <source>
        <dbReference type="SMART" id="SM01372"/>
    </source>
</evidence>
<feature type="region of interest" description="Disordered" evidence="10">
    <location>
        <begin position="1"/>
        <end position="20"/>
    </location>
</feature>
<feature type="domain" description="E2F/DP family winged-helix DNA-binding" evidence="11">
    <location>
        <begin position="22"/>
        <end position="87"/>
    </location>
</feature>
<comment type="subcellular location">
    <subcellularLocation>
        <location evidence="1 9">Nucleus</location>
    </subcellularLocation>
</comment>
<evidence type="ECO:0000256" key="2">
    <source>
        <dbReference type="ARBA" id="ARBA00010940"/>
    </source>
</evidence>
<dbReference type="SUPFAM" id="SSF46785">
    <property type="entry name" value="Winged helix' DNA-binding domain"/>
    <property type="match status" value="2"/>
</dbReference>
<dbReference type="SMART" id="SM01372">
    <property type="entry name" value="E2F_TDP"/>
    <property type="match status" value="2"/>
</dbReference>